<evidence type="ECO:0000256" key="2">
    <source>
        <dbReference type="ARBA" id="ARBA00004429"/>
    </source>
</evidence>
<keyword evidence="8 12" id="KW-1133">Transmembrane helix</keyword>
<keyword evidence="7 11" id="KW-0812">Transmembrane</keyword>
<feature type="domain" description="Type II secretion system protein GspF" evidence="13">
    <location>
        <begin position="70"/>
        <end position="192"/>
    </location>
</feature>
<keyword evidence="6" id="KW-0997">Cell inner membrane</keyword>
<dbReference type="EMBL" id="QKVK01000009">
    <property type="protein sequence ID" value="PZF75683.1"/>
    <property type="molecule type" value="Genomic_DNA"/>
</dbReference>
<sequence>MASFRYQAIRDSGEKVIGTIEGADRSLAISRLSEQGLHPIDIREDGQGGGAGAFMSLTTGRIPRQELTGFTRQLAWLLQAGTTLNRSLEILSGETFSKPLAVAVGEVRGAIRKGRSFHDALEETGAFPPFYLSMVEVGEATGTLASVLDRLATAREREQKVRGKVVSALVYPVMLVVLSIGVVIFLMVSVVPGIKDMISSSGAPVPETARMVLNASDWLIANGITLAVAVALAAIAMALMWTRTALPRLVREAALRLPLLGKLLMKSEVAQFCRLLGTLSAAGMNLPASLKLIASTSPDRRILKAAEDMEVALRRGEDFVAPLERSKILPPLLARMIKVGAETGNLTPSLLRVTDILDDELDRLTDRTVSLLGPIIILVLSVFVGFIITSLMSAVISINDLAL</sequence>
<feature type="transmembrane region" description="Helical" evidence="12">
    <location>
        <begin position="371"/>
        <end position="398"/>
    </location>
</feature>
<dbReference type="RefSeq" id="WP_111199877.1">
    <property type="nucleotide sequence ID" value="NZ_QKVK01000009.1"/>
</dbReference>
<organism evidence="14 15">
    <name type="scientific">Aestuariivirga litoralis</name>
    <dbReference type="NCBI Taxonomy" id="2650924"/>
    <lineage>
        <taxon>Bacteria</taxon>
        <taxon>Pseudomonadati</taxon>
        <taxon>Pseudomonadota</taxon>
        <taxon>Alphaproteobacteria</taxon>
        <taxon>Hyphomicrobiales</taxon>
        <taxon>Aestuariivirgaceae</taxon>
        <taxon>Aestuariivirga</taxon>
    </lineage>
</organism>
<keyword evidence="4 11" id="KW-0813">Transport</keyword>
<protein>
    <recommendedName>
        <fullName evidence="10">General secretion pathway protein F</fullName>
    </recommendedName>
</protein>
<keyword evidence="9 12" id="KW-0472">Membrane</keyword>
<dbReference type="FunFam" id="1.20.81.30:FF:000001">
    <property type="entry name" value="Type II secretion system protein F"/>
    <property type="match status" value="1"/>
</dbReference>
<keyword evidence="15" id="KW-1185">Reference proteome</keyword>
<dbReference type="Pfam" id="PF00482">
    <property type="entry name" value="T2SSF"/>
    <property type="match status" value="2"/>
</dbReference>
<feature type="transmembrane region" description="Helical" evidence="12">
    <location>
        <begin position="165"/>
        <end position="191"/>
    </location>
</feature>
<dbReference type="InterPro" id="IPR001992">
    <property type="entry name" value="T2SS_GspF/T4SS_PilC_CS"/>
</dbReference>
<keyword evidence="5" id="KW-1003">Cell membrane</keyword>
<evidence type="ECO:0000313" key="15">
    <source>
        <dbReference type="Proteomes" id="UP000248795"/>
    </source>
</evidence>
<proteinExistence type="inferred from homology"/>
<evidence type="ECO:0000256" key="4">
    <source>
        <dbReference type="ARBA" id="ARBA00022448"/>
    </source>
</evidence>
<comment type="function">
    <text evidence="1">Component of the type II secretion system inner membrane complex required for the energy-dependent secretion of extracellular factors such as proteases and toxins from the periplasm.</text>
</comment>
<evidence type="ECO:0000256" key="10">
    <source>
        <dbReference type="ARBA" id="ARBA00030750"/>
    </source>
</evidence>
<dbReference type="InterPro" id="IPR042094">
    <property type="entry name" value="T2SS_GspF_sf"/>
</dbReference>
<evidence type="ECO:0000256" key="3">
    <source>
        <dbReference type="ARBA" id="ARBA00005745"/>
    </source>
</evidence>
<evidence type="ECO:0000313" key="14">
    <source>
        <dbReference type="EMBL" id="PZF75683.1"/>
    </source>
</evidence>
<evidence type="ECO:0000256" key="5">
    <source>
        <dbReference type="ARBA" id="ARBA00022475"/>
    </source>
</evidence>
<evidence type="ECO:0000256" key="6">
    <source>
        <dbReference type="ARBA" id="ARBA00022519"/>
    </source>
</evidence>
<comment type="subcellular location">
    <subcellularLocation>
        <location evidence="2 11">Cell inner membrane</location>
        <topology evidence="2 11">Multi-pass membrane protein</topology>
    </subcellularLocation>
</comment>
<dbReference type="Proteomes" id="UP000248795">
    <property type="component" value="Unassembled WGS sequence"/>
</dbReference>
<evidence type="ECO:0000256" key="9">
    <source>
        <dbReference type="ARBA" id="ARBA00023136"/>
    </source>
</evidence>
<feature type="domain" description="Type II secretion system protein GspF" evidence="13">
    <location>
        <begin position="272"/>
        <end position="392"/>
    </location>
</feature>
<gene>
    <name evidence="14" type="ORF">DK847_17755</name>
</gene>
<dbReference type="GO" id="GO:0009306">
    <property type="term" value="P:protein secretion"/>
    <property type="evidence" value="ECO:0007669"/>
    <property type="project" value="InterPro"/>
</dbReference>
<dbReference type="PANTHER" id="PTHR30012">
    <property type="entry name" value="GENERAL SECRETION PATHWAY PROTEIN"/>
    <property type="match status" value="1"/>
</dbReference>
<feature type="transmembrane region" description="Helical" evidence="12">
    <location>
        <begin position="218"/>
        <end position="241"/>
    </location>
</feature>
<evidence type="ECO:0000256" key="11">
    <source>
        <dbReference type="RuleBase" id="RU003923"/>
    </source>
</evidence>
<dbReference type="PRINTS" id="PR00812">
    <property type="entry name" value="BCTERIALGSPF"/>
</dbReference>
<evidence type="ECO:0000256" key="1">
    <source>
        <dbReference type="ARBA" id="ARBA00002684"/>
    </source>
</evidence>
<dbReference type="PROSITE" id="PS00874">
    <property type="entry name" value="T2SP_F"/>
    <property type="match status" value="1"/>
</dbReference>
<reference evidence="15" key="1">
    <citation type="submission" date="2018-06" db="EMBL/GenBank/DDBJ databases">
        <title>Aestuariibacter litoralis strain KCTC 52945T.</title>
        <authorList>
            <person name="Li X."/>
            <person name="Salam N."/>
            <person name="Li J.-L."/>
            <person name="Chen Y.-M."/>
            <person name="Yang Z.-W."/>
            <person name="Zhang L.-Y."/>
            <person name="Han M.-X."/>
            <person name="Xiao M."/>
            <person name="Li W.-J."/>
        </authorList>
    </citation>
    <scope>NUCLEOTIDE SEQUENCE [LARGE SCALE GENOMIC DNA]</scope>
    <source>
        <strain evidence="15">KCTC 52945</strain>
    </source>
</reference>
<evidence type="ECO:0000259" key="13">
    <source>
        <dbReference type="Pfam" id="PF00482"/>
    </source>
</evidence>
<dbReference type="InterPro" id="IPR003004">
    <property type="entry name" value="GspF/PilC"/>
</dbReference>
<dbReference type="InterPro" id="IPR018076">
    <property type="entry name" value="T2SS_GspF_dom"/>
</dbReference>
<name>A0A2W2C6C1_9HYPH</name>
<evidence type="ECO:0000256" key="7">
    <source>
        <dbReference type="ARBA" id="ARBA00022692"/>
    </source>
</evidence>
<comment type="similarity">
    <text evidence="3 11">Belongs to the GSP F family.</text>
</comment>
<evidence type="ECO:0000256" key="8">
    <source>
        <dbReference type="ARBA" id="ARBA00022989"/>
    </source>
</evidence>
<evidence type="ECO:0000256" key="12">
    <source>
        <dbReference type="SAM" id="Phobius"/>
    </source>
</evidence>
<dbReference type="Gene3D" id="1.20.81.30">
    <property type="entry name" value="Type II secretion system (T2SS), domain F"/>
    <property type="match status" value="2"/>
</dbReference>
<comment type="caution">
    <text evidence="14">The sequence shown here is derived from an EMBL/GenBank/DDBJ whole genome shotgun (WGS) entry which is preliminary data.</text>
</comment>
<dbReference type="GO" id="GO:0005886">
    <property type="term" value="C:plasma membrane"/>
    <property type="evidence" value="ECO:0007669"/>
    <property type="project" value="UniProtKB-SubCell"/>
</dbReference>
<accession>A0A2W2C6C1</accession>
<dbReference type="PANTHER" id="PTHR30012:SF0">
    <property type="entry name" value="TYPE II SECRETION SYSTEM PROTEIN F-RELATED"/>
    <property type="match status" value="1"/>
</dbReference>
<dbReference type="AlphaFoldDB" id="A0A2W2C6C1"/>